<organism evidence="2">
    <name type="scientific">Anguilla anguilla</name>
    <name type="common">European freshwater eel</name>
    <name type="synonym">Muraena anguilla</name>
    <dbReference type="NCBI Taxonomy" id="7936"/>
    <lineage>
        <taxon>Eukaryota</taxon>
        <taxon>Metazoa</taxon>
        <taxon>Chordata</taxon>
        <taxon>Craniata</taxon>
        <taxon>Vertebrata</taxon>
        <taxon>Euteleostomi</taxon>
        <taxon>Actinopterygii</taxon>
        <taxon>Neopterygii</taxon>
        <taxon>Teleostei</taxon>
        <taxon>Anguilliformes</taxon>
        <taxon>Anguillidae</taxon>
        <taxon>Anguilla</taxon>
    </lineage>
</organism>
<evidence type="ECO:0000313" key="2">
    <source>
        <dbReference type="EMBL" id="JAH72323.1"/>
    </source>
</evidence>
<dbReference type="EMBL" id="GBXM01036254">
    <property type="protein sequence ID" value="JAH72323.1"/>
    <property type="molecule type" value="Transcribed_RNA"/>
</dbReference>
<reference evidence="2" key="2">
    <citation type="journal article" date="2015" name="Fish Shellfish Immunol.">
        <title>Early steps in the European eel (Anguilla anguilla)-Vibrio vulnificus interaction in the gills: Role of the RtxA13 toxin.</title>
        <authorList>
            <person name="Callol A."/>
            <person name="Pajuelo D."/>
            <person name="Ebbesson L."/>
            <person name="Teles M."/>
            <person name="MacKenzie S."/>
            <person name="Amaro C."/>
        </authorList>
    </citation>
    <scope>NUCLEOTIDE SEQUENCE</scope>
</reference>
<dbReference type="AlphaFoldDB" id="A0A0E9V525"/>
<sequence>MKNLTGHGHTEIANPKVPTLHSDLNAHPPKFSTLQYKRIKALTSSIFSTITPALGASYID</sequence>
<feature type="region of interest" description="Disordered" evidence="1">
    <location>
        <begin position="1"/>
        <end position="24"/>
    </location>
</feature>
<evidence type="ECO:0000256" key="1">
    <source>
        <dbReference type="SAM" id="MobiDB-lite"/>
    </source>
</evidence>
<reference evidence="2" key="1">
    <citation type="submission" date="2014-11" db="EMBL/GenBank/DDBJ databases">
        <authorList>
            <person name="Amaro Gonzalez C."/>
        </authorList>
    </citation>
    <scope>NUCLEOTIDE SEQUENCE</scope>
</reference>
<protein>
    <submittedName>
        <fullName evidence="2">Uncharacterized protein</fullName>
    </submittedName>
</protein>
<accession>A0A0E9V525</accession>
<name>A0A0E9V525_ANGAN</name>
<proteinExistence type="predicted"/>